<feature type="compositionally biased region" description="Polar residues" evidence="6">
    <location>
        <begin position="22"/>
        <end position="38"/>
    </location>
</feature>
<dbReference type="GO" id="GO:0000709">
    <property type="term" value="P:meiotic joint molecule formation"/>
    <property type="evidence" value="ECO:0007669"/>
    <property type="project" value="TreeGrafter"/>
</dbReference>
<proteinExistence type="inferred from homology"/>
<comment type="similarity">
    <text evidence="2">Belongs to the HOP2 family.</text>
</comment>
<evidence type="ECO:0000256" key="5">
    <source>
        <dbReference type="ARBA" id="ARBA00023254"/>
    </source>
</evidence>
<dbReference type="AlphaFoldDB" id="A0A9P7YG58"/>
<evidence type="ECO:0000313" key="8">
    <source>
        <dbReference type="EMBL" id="KAG9233064.1"/>
    </source>
</evidence>
<dbReference type="SUPFAM" id="SSF46785">
    <property type="entry name" value="Winged helix' DNA-binding domain"/>
    <property type="match status" value="1"/>
</dbReference>
<dbReference type="GO" id="GO:0007129">
    <property type="term" value="P:homologous chromosome pairing at meiosis"/>
    <property type="evidence" value="ECO:0007669"/>
    <property type="project" value="TreeGrafter"/>
</dbReference>
<evidence type="ECO:0000256" key="2">
    <source>
        <dbReference type="ARBA" id="ARBA00007922"/>
    </source>
</evidence>
<dbReference type="PANTHER" id="PTHR15938:SF0">
    <property type="entry name" value="HOMOLOGOUS-PAIRING PROTEIN 2 HOMOLOG"/>
    <property type="match status" value="1"/>
</dbReference>
<evidence type="ECO:0000259" key="7">
    <source>
        <dbReference type="Pfam" id="PF07106"/>
    </source>
</evidence>
<dbReference type="InterPro" id="IPR036390">
    <property type="entry name" value="WH_DNA-bd_sf"/>
</dbReference>
<dbReference type="Proteomes" id="UP000824998">
    <property type="component" value="Unassembled WGS sequence"/>
</dbReference>
<dbReference type="Pfam" id="PF07106">
    <property type="entry name" value="WHD_TBPIP"/>
    <property type="match status" value="1"/>
</dbReference>
<keyword evidence="3" id="KW-0233">DNA recombination</keyword>
<dbReference type="OrthoDB" id="272266at2759"/>
<keyword evidence="9" id="KW-1185">Reference proteome</keyword>
<comment type="caution">
    <text evidence="8">The sequence shown here is derived from an EMBL/GenBank/DDBJ whole genome shotgun (WGS) entry which is preliminary data.</text>
</comment>
<keyword evidence="5" id="KW-0469">Meiosis</keyword>
<reference evidence="8" key="1">
    <citation type="journal article" date="2021" name="IMA Fungus">
        <title>Genomic characterization of three marine fungi, including Emericellopsis atlantica sp. nov. with signatures of a generalist lifestyle and marine biomass degradation.</title>
        <authorList>
            <person name="Hagestad O.C."/>
            <person name="Hou L."/>
            <person name="Andersen J.H."/>
            <person name="Hansen E.H."/>
            <person name="Altermark B."/>
            <person name="Li C."/>
            <person name="Kuhnert E."/>
            <person name="Cox R.J."/>
            <person name="Crous P.W."/>
            <person name="Spatafora J.W."/>
            <person name="Lail K."/>
            <person name="Amirebrahimi M."/>
            <person name="Lipzen A."/>
            <person name="Pangilinan J."/>
            <person name="Andreopoulos W."/>
            <person name="Hayes R.D."/>
            <person name="Ng V."/>
            <person name="Grigoriev I.V."/>
            <person name="Jackson S.A."/>
            <person name="Sutton T.D.S."/>
            <person name="Dobson A.D.W."/>
            <person name="Rama T."/>
        </authorList>
    </citation>
    <scope>NUCLEOTIDE SEQUENCE</scope>
    <source>
        <strain evidence="8">TRa018bII</strain>
    </source>
</reference>
<evidence type="ECO:0000256" key="6">
    <source>
        <dbReference type="SAM" id="MobiDB-lite"/>
    </source>
</evidence>
<dbReference type="PANTHER" id="PTHR15938">
    <property type="entry name" value="TBP-1 INTERACTING PROTEIN"/>
    <property type="match status" value="1"/>
</dbReference>
<evidence type="ECO:0000256" key="4">
    <source>
        <dbReference type="ARBA" id="ARBA00023242"/>
    </source>
</evidence>
<dbReference type="GO" id="GO:0120230">
    <property type="term" value="F:recombinase activator activity"/>
    <property type="evidence" value="ECO:0007669"/>
    <property type="project" value="TreeGrafter"/>
</dbReference>
<feature type="compositionally biased region" description="Basic and acidic residues" evidence="6">
    <location>
        <begin position="1"/>
        <end position="11"/>
    </location>
</feature>
<evidence type="ECO:0000256" key="3">
    <source>
        <dbReference type="ARBA" id="ARBA00023172"/>
    </source>
</evidence>
<sequence>MARAQPKEKETASPAPNKRTRTLSYSTVMSETPSTASEPTPKPKAKKVKAAPKASDKVKVAKAKPEKAVPADAKEVKEKVVKEKPGKSDGAGGAKVAKRDKDGKEKVEKFSGGEAERIILEYLKVQNRPYGATDVSANLHGKVTKTVADKLLKEMEQDGRIKGKATNGDKKGSQWVFWAIQDPADSATPAELAEMDKTITELRETILPPLKSRLKELNKKLSVVLSSPSTADLSVLVENLANSNKEKRDRLEGLKELVSSGKGFKKDEAEAAQKEHAYWKTKMTVRRRCFKDLEGMLLDGMSKEDLWEKAGLEEVESY</sequence>
<feature type="region of interest" description="Disordered" evidence="6">
    <location>
        <begin position="1"/>
        <end position="110"/>
    </location>
</feature>
<feature type="compositionally biased region" description="Basic and acidic residues" evidence="6">
    <location>
        <begin position="54"/>
        <end position="87"/>
    </location>
</feature>
<gene>
    <name evidence="8" type="ORF">BJ875DRAFT_58952</name>
</gene>
<keyword evidence="4" id="KW-0539">Nucleus</keyword>
<dbReference type="InterPro" id="IPR036388">
    <property type="entry name" value="WH-like_DNA-bd_sf"/>
</dbReference>
<name>A0A9P7YG58_9HELO</name>
<evidence type="ECO:0000313" key="9">
    <source>
        <dbReference type="Proteomes" id="UP000824998"/>
    </source>
</evidence>
<comment type="subcellular location">
    <subcellularLocation>
        <location evidence="1">Nucleus</location>
    </subcellularLocation>
</comment>
<accession>A0A9P7YG58</accession>
<dbReference type="InterPro" id="IPR010776">
    <property type="entry name" value="Hop2_WH_dom"/>
</dbReference>
<dbReference type="Gene3D" id="1.10.10.10">
    <property type="entry name" value="Winged helix-like DNA-binding domain superfamily/Winged helix DNA-binding domain"/>
    <property type="match status" value="1"/>
</dbReference>
<dbReference type="GO" id="GO:0120231">
    <property type="term" value="C:DNA recombinase auxiliary factor complex"/>
    <property type="evidence" value="ECO:0007669"/>
    <property type="project" value="TreeGrafter"/>
</dbReference>
<dbReference type="EMBL" id="MU251517">
    <property type="protein sequence ID" value="KAG9233064.1"/>
    <property type="molecule type" value="Genomic_DNA"/>
</dbReference>
<organism evidence="8 9">
    <name type="scientific">Amylocarpus encephaloides</name>
    <dbReference type="NCBI Taxonomy" id="45428"/>
    <lineage>
        <taxon>Eukaryota</taxon>
        <taxon>Fungi</taxon>
        <taxon>Dikarya</taxon>
        <taxon>Ascomycota</taxon>
        <taxon>Pezizomycotina</taxon>
        <taxon>Leotiomycetes</taxon>
        <taxon>Helotiales</taxon>
        <taxon>Helotiales incertae sedis</taxon>
        <taxon>Amylocarpus</taxon>
    </lineage>
</organism>
<feature type="compositionally biased region" description="Basic and acidic residues" evidence="6">
    <location>
        <begin position="97"/>
        <end position="110"/>
    </location>
</feature>
<protein>
    <submittedName>
        <fullName evidence="8">Tat binding protein 1-interacting protein-domain-containing protein</fullName>
    </submittedName>
</protein>
<evidence type="ECO:0000256" key="1">
    <source>
        <dbReference type="ARBA" id="ARBA00004123"/>
    </source>
</evidence>
<feature type="domain" description="Homologous-pairing protein 2 winged helix" evidence="7">
    <location>
        <begin position="114"/>
        <end position="164"/>
    </location>
</feature>
<dbReference type="GO" id="GO:0000794">
    <property type="term" value="C:condensed nuclear chromosome"/>
    <property type="evidence" value="ECO:0007669"/>
    <property type="project" value="TreeGrafter"/>
</dbReference>
<dbReference type="GO" id="GO:0003690">
    <property type="term" value="F:double-stranded DNA binding"/>
    <property type="evidence" value="ECO:0007669"/>
    <property type="project" value="TreeGrafter"/>
</dbReference>
<dbReference type="GO" id="GO:0010774">
    <property type="term" value="P:meiotic strand invasion involved in reciprocal meiotic recombination"/>
    <property type="evidence" value="ECO:0007669"/>
    <property type="project" value="TreeGrafter"/>
</dbReference>